<accession>A0A241Q429</accession>
<dbReference type="RefSeq" id="WP_088765547.1">
    <property type="nucleotide sequence ID" value="NZ_CP022123.1"/>
</dbReference>
<organism evidence="2 3">
    <name type="scientific">Fusobacterium nucleatum subsp. polymorphum</name>
    <name type="common">Fusobacterium polymorphum</name>
    <dbReference type="NCBI Taxonomy" id="76857"/>
    <lineage>
        <taxon>Bacteria</taxon>
        <taxon>Fusobacteriati</taxon>
        <taxon>Fusobacteriota</taxon>
        <taxon>Fusobacteriia</taxon>
        <taxon>Fusobacteriales</taxon>
        <taxon>Fusobacteriaceae</taxon>
        <taxon>Fusobacterium</taxon>
    </lineage>
</organism>
<gene>
    <name evidence="2" type="ORF">CBG61_12295</name>
</gene>
<dbReference type="InterPro" id="IPR015090">
    <property type="entry name" value="Epsilon_PezA_dom"/>
</dbReference>
<dbReference type="Proteomes" id="UP000197638">
    <property type="component" value="Chromosome"/>
</dbReference>
<name>A0A241Q429_FUSNP</name>
<proteinExistence type="predicted"/>
<feature type="domain" description="Antitoxin epsilon/PezA" evidence="1">
    <location>
        <begin position="5"/>
        <end position="80"/>
    </location>
</feature>
<evidence type="ECO:0000259" key="1">
    <source>
        <dbReference type="Pfam" id="PF08998"/>
    </source>
</evidence>
<dbReference type="EMBL" id="CP022123">
    <property type="protein sequence ID" value="ASG29572.1"/>
    <property type="molecule type" value="Genomic_DNA"/>
</dbReference>
<evidence type="ECO:0000313" key="3">
    <source>
        <dbReference type="Proteomes" id="UP000197638"/>
    </source>
</evidence>
<reference evidence="2 3" key="1">
    <citation type="submission" date="2017-06" db="EMBL/GenBank/DDBJ databases">
        <title>Genome sequencing of Fusobacterium nucleatum subsp. polymorphum KCOM 1275 (=ChDC F310).</title>
        <authorList>
            <person name="Kook J.-K."/>
            <person name="Park S.-N."/>
            <person name="Lim Y.K."/>
            <person name="Roh H."/>
        </authorList>
    </citation>
    <scope>NUCLEOTIDE SEQUENCE [LARGE SCALE GENOMIC DNA]</scope>
    <source>
        <strain evidence="2 3">KCOM 1275</strain>
    </source>
</reference>
<sequence length="86" mass="10113">MDSLYEVSQINEVNREGAAQILAKYRRYKENNNLKDGDNLVLDELENELVILYNSAFHPKTIKEAEKNENQLKLLHKIINKLTERK</sequence>
<dbReference type="GO" id="GO:0031342">
    <property type="term" value="P:negative regulation of cell killing"/>
    <property type="evidence" value="ECO:0007669"/>
    <property type="project" value="InterPro"/>
</dbReference>
<dbReference type="AlphaFoldDB" id="A0A241Q429"/>
<evidence type="ECO:0000313" key="2">
    <source>
        <dbReference type="EMBL" id="ASG29572.1"/>
    </source>
</evidence>
<dbReference type="GO" id="GO:0009636">
    <property type="term" value="P:response to toxic substance"/>
    <property type="evidence" value="ECO:0007669"/>
    <property type="project" value="InterPro"/>
</dbReference>
<dbReference type="Pfam" id="PF08998">
    <property type="entry name" value="Epsilon_antitox"/>
    <property type="match status" value="1"/>
</dbReference>
<protein>
    <recommendedName>
        <fullName evidence="1">Antitoxin epsilon/PezA domain-containing protein</fullName>
    </recommendedName>
</protein>
<dbReference type="GO" id="GO:0015643">
    <property type="term" value="F:toxic substance binding"/>
    <property type="evidence" value="ECO:0007669"/>
    <property type="project" value="InterPro"/>
</dbReference>